<evidence type="ECO:0000256" key="4">
    <source>
        <dbReference type="SAM" id="MobiDB-lite"/>
    </source>
</evidence>
<keyword evidence="2" id="KW-0547">Nucleotide-binding</keyword>
<feature type="compositionally biased region" description="Low complexity" evidence="4">
    <location>
        <begin position="529"/>
        <end position="542"/>
    </location>
</feature>
<feature type="compositionally biased region" description="Polar residues" evidence="4">
    <location>
        <begin position="324"/>
        <end position="334"/>
    </location>
</feature>
<dbReference type="EMBL" id="FN648663">
    <property type="protein sequence ID" value="CBJ48695.1"/>
    <property type="molecule type" value="Genomic_DNA"/>
</dbReference>
<dbReference type="OrthoDB" id="202825at2759"/>
<dbReference type="EMBL" id="FN649743">
    <property type="protein sequence ID" value="CBJ48695.1"/>
    <property type="molecule type" value="Genomic_DNA"/>
</dbReference>
<dbReference type="GO" id="GO:0036064">
    <property type="term" value="C:ciliary basal body"/>
    <property type="evidence" value="ECO:0007669"/>
    <property type="project" value="TreeGrafter"/>
</dbReference>
<feature type="compositionally biased region" description="Basic residues" evidence="4">
    <location>
        <begin position="106"/>
        <end position="119"/>
    </location>
</feature>
<dbReference type="Gene3D" id="3.30.470.20">
    <property type="entry name" value="ATP-grasp fold, B domain"/>
    <property type="match status" value="1"/>
</dbReference>
<feature type="region of interest" description="Disordered" evidence="4">
    <location>
        <begin position="311"/>
        <end position="365"/>
    </location>
</feature>
<feature type="region of interest" description="Disordered" evidence="4">
    <location>
        <begin position="106"/>
        <end position="136"/>
    </location>
</feature>
<dbReference type="GO" id="GO:0005524">
    <property type="term" value="F:ATP binding"/>
    <property type="evidence" value="ECO:0007669"/>
    <property type="project" value="UniProtKB-KW"/>
</dbReference>
<sequence>MGWSISEGNKGRSEEGGSVAGGGRWDVYWTDTSVSLQRVMRMRGLQKINHFPGMCAICRKGDLARSLSRMQREFPEEYAFSPRTWVLPADLADFKEEILTVNARGIKKKGKKPRTRKNNVKGDDDNDGDDDVNSRKNGRAKRGYYIVKPIGGCQGKDIFLTSGWKRVSTANQEPAVAQRYVSNPLLIDGYKCDLRVYVLVTSVCPLRVMLHKRGLVRLCTSTYRPPRNGNLRNTRMHLTNYAINKGSENFVPPTGAAGPLPRTETTETTATTTTATTEDEEEDGDGDDGCAQAVAEEDEIHVHHVLMSKTLENKDVPSLRGHNARSNGGSSSDATPDGGYGWTKGCTSDGDDGIPRGGDRKEEGKRGASKRSLEWFFGWLEEGGRDSAALWREVADLVVKTLITAQPSLERAYCACFCGEVREDLRPWLLEVNHSPSFKCETPLDSSVKREVISDTMRVIDVLPGGFRRRKAQEAARSKRRLYGSAGGSARPARAASGLRMCGGFSTCDVNDLHNDNDNTSDRPCWIAPPGRQRPSRRSGNPTATDAPLGAGTVAVRGEWIQKATRRGMTGTARMK</sequence>
<organism evidence="5 6">
    <name type="scientific">Ectocarpus siliculosus</name>
    <name type="common">Brown alga</name>
    <name type="synonym">Conferva siliculosa</name>
    <dbReference type="NCBI Taxonomy" id="2880"/>
    <lineage>
        <taxon>Eukaryota</taxon>
        <taxon>Sar</taxon>
        <taxon>Stramenopiles</taxon>
        <taxon>Ochrophyta</taxon>
        <taxon>PX clade</taxon>
        <taxon>Phaeophyceae</taxon>
        <taxon>Ectocarpales</taxon>
        <taxon>Ectocarpaceae</taxon>
        <taxon>Ectocarpus</taxon>
    </lineage>
</organism>
<dbReference type="PANTHER" id="PTHR12241:SF147">
    <property type="entry name" value="TUBULIN POLYGLUTAMYLASE TTLL7"/>
    <property type="match status" value="1"/>
</dbReference>
<protein>
    <submittedName>
        <fullName evidence="5">Ligase</fullName>
    </submittedName>
</protein>
<feature type="region of interest" description="Disordered" evidence="4">
    <location>
        <begin position="519"/>
        <end position="549"/>
    </location>
</feature>
<dbReference type="GO" id="GO:0070740">
    <property type="term" value="F:tubulin-glutamic acid ligase activity"/>
    <property type="evidence" value="ECO:0007669"/>
    <property type="project" value="TreeGrafter"/>
</dbReference>
<feature type="compositionally biased region" description="Acidic residues" evidence="4">
    <location>
        <begin position="277"/>
        <end position="288"/>
    </location>
</feature>
<reference evidence="5 6" key="1">
    <citation type="journal article" date="2010" name="Nature">
        <title>The Ectocarpus genome and the independent evolution of multicellularity in brown algae.</title>
        <authorList>
            <person name="Cock J.M."/>
            <person name="Sterck L."/>
            <person name="Rouze P."/>
            <person name="Scornet D."/>
            <person name="Allen A.E."/>
            <person name="Amoutzias G."/>
            <person name="Anthouard V."/>
            <person name="Artiguenave F."/>
            <person name="Aury J.M."/>
            <person name="Badger J.H."/>
            <person name="Beszteri B."/>
            <person name="Billiau K."/>
            <person name="Bonnet E."/>
            <person name="Bothwell J.H."/>
            <person name="Bowler C."/>
            <person name="Boyen C."/>
            <person name="Brownlee C."/>
            <person name="Carrano C.J."/>
            <person name="Charrier B."/>
            <person name="Cho G.Y."/>
            <person name="Coelho S.M."/>
            <person name="Collen J."/>
            <person name="Corre E."/>
            <person name="Da Silva C."/>
            <person name="Delage L."/>
            <person name="Delaroque N."/>
            <person name="Dittami S.M."/>
            <person name="Doulbeau S."/>
            <person name="Elias M."/>
            <person name="Farnham G."/>
            <person name="Gachon C.M."/>
            <person name="Gschloessl B."/>
            <person name="Heesch S."/>
            <person name="Jabbari K."/>
            <person name="Jubin C."/>
            <person name="Kawai H."/>
            <person name="Kimura K."/>
            <person name="Kloareg B."/>
            <person name="Kupper F.C."/>
            <person name="Lang D."/>
            <person name="Le Bail A."/>
            <person name="Leblanc C."/>
            <person name="Lerouge P."/>
            <person name="Lohr M."/>
            <person name="Lopez P.J."/>
            <person name="Martens C."/>
            <person name="Maumus F."/>
            <person name="Michel G."/>
            <person name="Miranda-Saavedra D."/>
            <person name="Morales J."/>
            <person name="Moreau H."/>
            <person name="Motomura T."/>
            <person name="Nagasato C."/>
            <person name="Napoli C.A."/>
            <person name="Nelson D.R."/>
            <person name="Nyvall-Collen P."/>
            <person name="Peters A.F."/>
            <person name="Pommier C."/>
            <person name="Potin P."/>
            <person name="Poulain J."/>
            <person name="Quesneville H."/>
            <person name="Read B."/>
            <person name="Rensing S.A."/>
            <person name="Ritter A."/>
            <person name="Rousvoal S."/>
            <person name="Samanta M."/>
            <person name="Samson G."/>
            <person name="Schroeder D.C."/>
            <person name="Segurens B."/>
            <person name="Strittmatter M."/>
            <person name="Tonon T."/>
            <person name="Tregear J.W."/>
            <person name="Valentin K."/>
            <person name="von Dassow P."/>
            <person name="Yamagishi T."/>
            <person name="Van de Peer Y."/>
            <person name="Wincker P."/>
        </authorList>
    </citation>
    <scope>NUCLEOTIDE SEQUENCE [LARGE SCALE GENOMIC DNA]</scope>
    <source>
        <strain evidence="6">Ec32 / CCAP1310/4</strain>
    </source>
</reference>
<feature type="compositionally biased region" description="Low complexity" evidence="4">
    <location>
        <begin position="266"/>
        <end position="276"/>
    </location>
</feature>
<dbReference type="SUPFAM" id="SSF56059">
    <property type="entry name" value="Glutathione synthetase ATP-binding domain-like"/>
    <property type="match status" value="1"/>
</dbReference>
<dbReference type="GO" id="GO:0015631">
    <property type="term" value="F:tubulin binding"/>
    <property type="evidence" value="ECO:0007669"/>
    <property type="project" value="TreeGrafter"/>
</dbReference>
<dbReference type="GO" id="GO:0000226">
    <property type="term" value="P:microtubule cytoskeleton organization"/>
    <property type="evidence" value="ECO:0007669"/>
    <property type="project" value="TreeGrafter"/>
</dbReference>
<feature type="region of interest" description="Disordered" evidence="4">
    <location>
        <begin position="245"/>
        <end position="290"/>
    </location>
</feature>
<accession>D7G1W9</accession>
<proteinExistence type="predicted"/>
<dbReference type="PANTHER" id="PTHR12241">
    <property type="entry name" value="TUBULIN POLYGLUTAMYLASE"/>
    <property type="match status" value="1"/>
</dbReference>
<keyword evidence="1 5" id="KW-0436">Ligase</keyword>
<keyword evidence="3" id="KW-0067">ATP-binding</keyword>
<keyword evidence="6" id="KW-1185">Reference proteome</keyword>
<feature type="compositionally biased region" description="Basic and acidic residues" evidence="4">
    <location>
        <begin position="353"/>
        <end position="365"/>
    </location>
</feature>
<evidence type="ECO:0000256" key="2">
    <source>
        <dbReference type="ARBA" id="ARBA00022741"/>
    </source>
</evidence>
<dbReference type="PROSITE" id="PS51221">
    <property type="entry name" value="TTL"/>
    <property type="match status" value="1"/>
</dbReference>
<dbReference type="eggNOG" id="KOG2158">
    <property type="taxonomic scope" value="Eukaryota"/>
</dbReference>
<evidence type="ECO:0000313" key="6">
    <source>
        <dbReference type="Proteomes" id="UP000002630"/>
    </source>
</evidence>
<dbReference type="AlphaFoldDB" id="D7G1W9"/>
<name>D7G1W9_ECTSI</name>
<gene>
    <name evidence="5" type="ORF">Esi_0046_0079</name>
</gene>
<dbReference type="Pfam" id="PF03133">
    <property type="entry name" value="TTL"/>
    <property type="match status" value="2"/>
</dbReference>
<dbReference type="InParanoid" id="D7G1W9"/>
<dbReference type="Proteomes" id="UP000002630">
    <property type="component" value="Linkage Group LG18"/>
</dbReference>
<evidence type="ECO:0000256" key="3">
    <source>
        <dbReference type="ARBA" id="ARBA00022840"/>
    </source>
</evidence>
<evidence type="ECO:0000256" key="1">
    <source>
        <dbReference type="ARBA" id="ARBA00022598"/>
    </source>
</evidence>
<evidence type="ECO:0000313" key="5">
    <source>
        <dbReference type="EMBL" id="CBJ48695.1"/>
    </source>
</evidence>
<dbReference type="InterPro" id="IPR004344">
    <property type="entry name" value="TTL/TTLL_fam"/>
</dbReference>